<feature type="transmembrane region" description="Helical" evidence="1">
    <location>
        <begin position="31"/>
        <end position="52"/>
    </location>
</feature>
<dbReference type="EMBL" id="SMTF01000004">
    <property type="protein sequence ID" value="TDK25012.1"/>
    <property type="molecule type" value="Genomic_DNA"/>
</dbReference>
<feature type="transmembrane region" description="Helical" evidence="1">
    <location>
        <begin position="98"/>
        <end position="118"/>
    </location>
</feature>
<sequence length="158" mass="16387">MDPQALAAALEASSLGAWVRAGWNYPIVNVLHLVGLALLVGPIVLLDLRLLGYGKAFAPDAVSAALTPIAVAGGVLMLASGIALLAADATALAANRVMLLKLLLVALGLANAVAFRVLQGRHLGRWRNVVPLSARVQALLSILLWSLALVAGRMIAYV</sequence>
<comment type="caution">
    <text evidence="2">The sequence shown here is derived from an EMBL/GenBank/DDBJ whole genome shotgun (WGS) entry which is preliminary data.</text>
</comment>
<protein>
    <recommendedName>
        <fullName evidence="4">DUF2214 domain-containing protein</fullName>
    </recommendedName>
</protein>
<evidence type="ECO:0000313" key="3">
    <source>
        <dbReference type="Proteomes" id="UP000294796"/>
    </source>
</evidence>
<organism evidence="2 3">
    <name type="scientific">Luteimonas aestuarii</name>
    <dbReference type="NCBI Taxonomy" id="453837"/>
    <lineage>
        <taxon>Bacteria</taxon>
        <taxon>Pseudomonadati</taxon>
        <taxon>Pseudomonadota</taxon>
        <taxon>Gammaproteobacteria</taxon>
        <taxon>Lysobacterales</taxon>
        <taxon>Lysobacteraceae</taxon>
        <taxon>Luteimonas</taxon>
    </lineage>
</organism>
<feature type="transmembrane region" description="Helical" evidence="1">
    <location>
        <begin position="64"/>
        <end position="86"/>
    </location>
</feature>
<dbReference type="Proteomes" id="UP000294796">
    <property type="component" value="Unassembled WGS sequence"/>
</dbReference>
<keyword evidence="1" id="KW-0812">Transmembrane</keyword>
<proteinExistence type="predicted"/>
<evidence type="ECO:0000313" key="2">
    <source>
        <dbReference type="EMBL" id="TDK25012.1"/>
    </source>
</evidence>
<dbReference type="RefSeq" id="WP_133321464.1">
    <property type="nucleotide sequence ID" value="NZ_SMTF01000004.1"/>
</dbReference>
<dbReference type="AlphaFoldDB" id="A0A4R5TVC4"/>
<evidence type="ECO:0008006" key="4">
    <source>
        <dbReference type="Google" id="ProtNLM"/>
    </source>
</evidence>
<name>A0A4R5TVC4_9GAMM</name>
<keyword evidence="1" id="KW-0472">Membrane</keyword>
<feature type="transmembrane region" description="Helical" evidence="1">
    <location>
        <begin position="138"/>
        <end position="156"/>
    </location>
</feature>
<reference evidence="2 3" key="1">
    <citation type="submission" date="2019-03" db="EMBL/GenBank/DDBJ databases">
        <title>Luteimonas zhaokaii sp.nov., isolated from the rectal contents of Plateau pika in Yushu, Qinghai Province, China.</title>
        <authorList>
            <person name="Zhang G."/>
        </authorList>
    </citation>
    <scope>NUCLEOTIDE SEQUENCE [LARGE SCALE GENOMIC DNA]</scope>
    <source>
        <strain evidence="2 3">B9</strain>
    </source>
</reference>
<gene>
    <name evidence="2" type="ORF">E2F46_07510</name>
</gene>
<evidence type="ECO:0000256" key="1">
    <source>
        <dbReference type="SAM" id="Phobius"/>
    </source>
</evidence>
<keyword evidence="1" id="KW-1133">Transmembrane helix</keyword>
<keyword evidence="3" id="KW-1185">Reference proteome</keyword>
<accession>A0A4R5TVC4</accession>